<dbReference type="Pfam" id="PF13424">
    <property type="entry name" value="TPR_12"/>
    <property type="match status" value="5"/>
</dbReference>
<dbReference type="InterPro" id="IPR019734">
    <property type="entry name" value="TPR_rpt"/>
</dbReference>
<evidence type="ECO:0000313" key="3">
    <source>
        <dbReference type="Proteomes" id="UP001178507"/>
    </source>
</evidence>
<comment type="caution">
    <text evidence="2">The sequence shown here is derived from an EMBL/GenBank/DDBJ whole genome shotgun (WGS) entry which is preliminary data.</text>
</comment>
<evidence type="ECO:0000256" key="1">
    <source>
        <dbReference type="SAM" id="Coils"/>
    </source>
</evidence>
<dbReference type="SMART" id="SM00028">
    <property type="entry name" value="TPR"/>
    <property type="match status" value="11"/>
</dbReference>
<dbReference type="Gene3D" id="1.25.40.10">
    <property type="entry name" value="Tetratricopeptide repeat domain"/>
    <property type="match status" value="5"/>
</dbReference>
<dbReference type="InterPro" id="IPR011990">
    <property type="entry name" value="TPR-like_helical_dom_sf"/>
</dbReference>
<gene>
    <name evidence="2" type="ORF">EVOR1521_LOCUS7101</name>
</gene>
<dbReference type="Pfam" id="PF13181">
    <property type="entry name" value="TPR_8"/>
    <property type="match status" value="1"/>
</dbReference>
<dbReference type="EMBL" id="CAUJNA010000557">
    <property type="protein sequence ID" value="CAJ1378601.1"/>
    <property type="molecule type" value="Genomic_DNA"/>
</dbReference>
<organism evidence="2 3">
    <name type="scientific">Effrenium voratum</name>
    <dbReference type="NCBI Taxonomy" id="2562239"/>
    <lineage>
        <taxon>Eukaryota</taxon>
        <taxon>Sar</taxon>
        <taxon>Alveolata</taxon>
        <taxon>Dinophyceae</taxon>
        <taxon>Suessiales</taxon>
        <taxon>Symbiodiniaceae</taxon>
        <taxon>Effrenium</taxon>
    </lineage>
</organism>
<reference evidence="2" key="1">
    <citation type="submission" date="2023-08" db="EMBL/GenBank/DDBJ databases">
        <authorList>
            <person name="Chen Y."/>
            <person name="Shah S."/>
            <person name="Dougan E. K."/>
            <person name="Thang M."/>
            <person name="Chan C."/>
        </authorList>
    </citation>
    <scope>NUCLEOTIDE SEQUENCE</scope>
</reference>
<dbReference type="PANTHER" id="PTHR19959:SF119">
    <property type="entry name" value="FUNGAL LIPASE-LIKE DOMAIN-CONTAINING PROTEIN"/>
    <property type="match status" value="1"/>
</dbReference>
<keyword evidence="3" id="KW-1185">Reference proteome</keyword>
<evidence type="ECO:0000313" key="2">
    <source>
        <dbReference type="EMBL" id="CAJ1378601.1"/>
    </source>
</evidence>
<protein>
    <recommendedName>
        <fullName evidence="4">Kinesin light chain</fullName>
    </recommendedName>
</protein>
<dbReference type="Proteomes" id="UP001178507">
    <property type="component" value="Unassembled WGS sequence"/>
</dbReference>
<feature type="coiled-coil region" evidence="1">
    <location>
        <begin position="39"/>
        <end position="66"/>
    </location>
</feature>
<name>A0AA36MNP8_9DINO</name>
<accession>A0AA36MNP8</accession>
<dbReference type="AlphaFoldDB" id="A0AA36MNP8"/>
<keyword evidence="1" id="KW-0175">Coiled coil</keyword>
<sequence>MEVGLLDQLKARDLLLVRLRELTAQHKGHPELTPVLFELGRIDKQLKDYETKKAEAQENVRKCRERLGEATPHVETAMELTKLGRILNHGGEIHAAKRAHEESVQMHRQLHPDNQCNELAGALGHLGLLHRQQGDLDKALQVLEESVRIWRAVEKNSDQCFADTLHELGKVHADRGNFQAGEESLKESLEMTRSLPKTELLQARTLRVLGQTCCKAGHMEEAETYWMECLSIENVLSGGQEVTKIVVAGEMYRFATACEDAGDSATALRCLEWALHINRRENGSAEHPGVAAVLQTFGLMALKRNDPQAAKQHLQDSLKMTRDLQGRDQDIAHTLIYLSRAWVREGNLPEAKKCMDEAMGLRHMPDVAVTGLRAISLLCEKRADAEAGARYLQICLQKLQYLHGEEDHPDIAETLRALGRFFGEGDVQDVKVAQKAKDYLRDSLQMKRRIHGNTDHPEIAAALYDLGYLCDNAGDPDAAKRYLQESLRMNRALHGNTDQPGIAAALHLLGNLRGRAGDLETAKQCLQESVRMQRRLHGEAEQLEIAATLFHLGGLCGRAGDLETAKQHFRESLRISRALEGGEAQTAITLRELGGISGRGGDLEAAKMYLKECLQIQRSLYTDHKHPSIATTMKAIASLPKPAELEKGPKPHALF</sequence>
<dbReference type="SUPFAM" id="SSF48452">
    <property type="entry name" value="TPR-like"/>
    <property type="match status" value="3"/>
</dbReference>
<evidence type="ECO:0008006" key="4">
    <source>
        <dbReference type="Google" id="ProtNLM"/>
    </source>
</evidence>
<proteinExistence type="predicted"/>
<dbReference type="PANTHER" id="PTHR19959">
    <property type="entry name" value="KINESIN LIGHT CHAIN"/>
    <property type="match status" value="1"/>
</dbReference>